<comment type="caution">
    <text evidence="1">The sequence shown here is derived from an EMBL/GenBank/DDBJ whole genome shotgun (WGS) entry which is preliminary data.</text>
</comment>
<evidence type="ECO:0000313" key="2">
    <source>
        <dbReference type="Proteomes" id="UP001280121"/>
    </source>
</evidence>
<protein>
    <submittedName>
        <fullName evidence="1">Uncharacterized protein</fullName>
    </submittedName>
</protein>
<name>A0AAD9XLL0_9ROSI</name>
<dbReference type="EMBL" id="JANJYI010000001">
    <property type="protein sequence ID" value="KAK2661695.1"/>
    <property type="molecule type" value="Genomic_DNA"/>
</dbReference>
<sequence>MNVDSSKGFETCSSAKRGRADHDVLGSNDIEANQVRKEAVGSFKSKLMSMSTPNFWSGFRTTKEKLKIDIEDNVILEGVNGLTMKLSPKLKEQLHKAWENAIILKNMGGPHAMNFMINKLTHKWSLLGH</sequence>
<proteinExistence type="predicted"/>
<organism evidence="1 2">
    <name type="scientific">Dipteronia dyeriana</name>
    <dbReference type="NCBI Taxonomy" id="168575"/>
    <lineage>
        <taxon>Eukaryota</taxon>
        <taxon>Viridiplantae</taxon>
        <taxon>Streptophyta</taxon>
        <taxon>Embryophyta</taxon>
        <taxon>Tracheophyta</taxon>
        <taxon>Spermatophyta</taxon>
        <taxon>Magnoliopsida</taxon>
        <taxon>eudicotyledons</taxon>
        <taxon>Gunneridae</taxon>
        <taxon>Pentapetalae</taxon>
        <taxon>rosids</taxon>
        <taxon>malvids</taxon>
        <taxon>Sapindales</taxon>
        <taxon>Sapindaceae</taxon>
        <taxon>Hippocastanoideae</taxon>
        <taxon>Acereae</taxon>
        <taxon>Dipteronia</taxon>
    </lineage>
</organism>
<reference evidence="1" key="1">
    <citation type="journal article" date="2023" name="Plant J.">
        <title>Genome sequences and population genomics provide insights into the demographic history, inbreeding, and mutation load of two 'living fossil' tree species of Dipteronia.</title>
        <authorList>
            <person name="Feng Y."/>
            <person name="Comes H.P."/>
            <person name="Chen J."/>
            <person name="Zhu S."/>
            <person name="Lu R."/>
            <person name="Zhang X."/>
            <person name="Li P."/>
            <person name="Qiu J."/>
            <person name="Olsen K.M."/>
            <person name="Qiu Y."/>
        </authorList>
    </citation>
    <scope>NUCLEOTIDE SEQUENCE</scope>
    <source>
        <strain evidence="1">KIB01</strain>
    </source>
</reference>
<dbReference type="AlphaFoldDB" id="A0AAD9XLL0"/>
<evidence type="ECO:0000313" key="1">
    <source>
        <dbReference type="EMBL" id="KAK2661695.1"/>
    </source>
</evidence>
<gene>
    <name evidence="1" type="ORF">Ddye_000269</name>
</gene>
<keyword evidence="2" id="KW-1185">Reference proteome</keyword>
<dbReference type="Proteomes" id="UP001280121">
    <property type="component" value="Unassembled WGS sequence"/>
</dbReference>
<accession>A0AAD9XLL0</accession>